<dbReference type="GO" id="GO:0048511">
    <property type="term" value="P:rhythmic process"/>
    <property type="evidence" value="ECO:0007669"/>
    <property type="project" value="UniProtKB-KW"/>
</dbReference>
<proteinExistence type="inferred from homology"/>
<dbReference type="Pfam" id="PF17064">
    <property type="entry name" value="QVR"/>
    <property type="match status" value="1"/>
</dbReference>
<dbReference type="PANTHER" id="PTHR33562:SF31">
    <property type="entry name" value="PROTEIN QUIVER"/>
    <property type="match status" value="1"/>
</dbReference>
<protein>
    <recommendedName>
        <fullName evidence="10">UPAR/Ly6 domain-containing protein qvr</fullName>
    </recommendedName>
    <alternativeName>
        <fullName evidence="11">Protein quiver</fullName>
    </alternativeName>
    <alternativeName>
        <fullName evidence="8">Protein sleepless</fullName>
    </alternativeName>
</protein>
<dbReference type="Proteomes" id="UP000014760">
    <property type="component" value="Unassembled WGS sequence"/>
</dbReference>
<reference evidence="15" key="3">
    <citation type="submission" date="2015-06" db="UniProtKB">
        <authorList>
            <consortium name="EnsemblMetazoa"/>
        </authorList>
    </citation>
    <scope>IDENTIFICATION</scope>
</reference>
<dbReference type="GO" id="GO:0045121">
    <property type="term" value="C:membrane raft"/>
    <property type="evidence" value="ECO:0007669"/>
    <property type="project" value="UniProtKB-SubCell"/>
</dbReference>
<dbReference type="GO" id="GO:0032222">
    <property type="term" value="P:regulation of synaptic transmission, cholinergic"/>
    <property type="evidence" value="ECO:0007669"/>
    <property type="project" value="InterPro"/>
</dbReference>
<keyword evidence="4" id="KW-0732">Signal</keyword>
<dbReference type="EMBL" id="KB293344">
    <property type="protein sequence ID" value="ELU16097.1"/>
    <property type="molecule type" value="Genomic_DNA"/>
</dbReference>
<keyword evidence="3" id="KW-0472">Membrane</keyword>
<accession>R7VC07</accession>
<keyword evidence="7" id="KW-0325">Glycoprotein</keyword>
<evidence type="ECO:0000313" key="14">
    <source>
        <dbReference type="EMBL" id="ELU16097.1"/>
    </source>
</evidence>
<sequence length="143" mass="16210">MFVISVTAVNDVIASMQMILSVIGQEFSDPIECYLCKDKAYNTTCGEPTTEEELEEMDKVHCKKGACIKWTFYKNHELMMLRTCSEKIRINLLFDNVCHTERNGNGYLCLCPHNMCNTASSTHSPLIISIIIALLSSKLFYVL</sequence>
<dbReference type="HOGENOM" id="CLU_1808027_0_0_1"/>
<dbReference type="InterPro" id="IPR031424">
    <property type="entry name" value="QVR-like"/>
</dbReference>
<dbReference type="OMA" id="RTCSAKM"/>
<evidence type="ECO:0000256" key="4">
    <source>
        <dbReference type="ARBA" id="ARBA00022729"/>
    </source>
</evidence>
<evidence type="ECO:0000256" key="10">
    <source>
        <dbReference type="ARBA" id="ARBA00044524"/>
    </source>
</evidence>
<dbReference type="AlphaFoldDB" id="R7VC07"/>
<evidence type="ECO:0000256" key="12">
    <source>
        <dbReference type="ARBA" id="ARBA00045788"/>
    </source>
</evidence>
<evidence type="ECO:0000313" key="16">
    <source>
        <dbReference type="Proteomes" id="UP000014760"/>
    </source>
</evidence>
<keyword evidence="3" id="KW-1003">Cell membrane</keyword>
<comment type="similarity">
    <text evidence="2">Belongs to the quiver family.</text>
</comment>
<dbReference type="GO" id="GO:0030431">
    <property type="term" value="P:sleep"/>
    <property type="evidence" value="ECO:0007669"/>
    <property type="project" value="InterPro"/>
</dbReference>
<name>R7VC07_CAPTE</name>
<comment type="function">
    <text evidence="12">Bifunctional regulator of neuronal activity in the mushroom body, and possibly other regions of the brain, that acts as a signaling molecule required for homeostatic regulation of sleep under normal conditions and after sleep deprivation. Reduces neuronal excitability by enhancing Sh/shaker K(+) channel activity; possibly by stabilizing Sh/shaker to increase protein levels, accelerating its activation kinetics, slowing C-type inactivation and enhancing recovery from inactivation. Specifically affects the A-type K(+) current. Antagonizes nicotinic acetylcholine receptors (nAChRs) to reduce synaptic transmission, possibly by preventing their localization to the cell surface. Required for regulation of neuromuscular excitability and plasticity at neuromuscular junctions.</text>
</comment>
<reference evidence="16" key="1">
    <citation type="submission" date="2012-12" db="EMBL/GenBank/DDBJ databases">
        <authorList>
            <person name="Hellsten U."/>
            <person name="Grimwood J."/>
            <person name="Chapman J.A."/>
            <person name="Shapiro H."/>
            <person name="Aerts A."/>
            <person name="Otillar R.P."/>
            <person name="Terry A.Y."/>
            <person name="Boore J.L."/>
            <person name="Simakov O."/>
            <person name="Marletaz F."/>
            <person name="Cho S.-J."/>
            <person name="Edsinger-Gonzales E."/>
            <person name="Havlak P."/>
            <person name="Kuo D.-H."/>
            <person name="Larsson T."/>
            <person name="Lv J."/>
            <person name="Arendt D."/>
            <person name="Savage R."/>
            <person name="Osoegawa K."/>
            <person name="de Jong P."/>
            <person name="Lindberg D.R."/>
            <person name="Seaver E.C."/>
            <person name="Weisblat D.A."/>
            <person name="Putnam N.H."/>
            <person name="Grigoriev I.V."/>
            <person name="Rokhsar D.S."/>
        </authorList>
    </citation>
    <scope>NUCLEOTIDE SEQUENCE</scope>
    <source>
        <strain evidence="16">I ESC-2004</strain>
    </source>
</reference>
<evidence type="ECO:0000256" key="1">
    <source>
        <dbReference type="ARBA" id="ARBA00004471"/>
    </source>
</evidence>
<evidence type="ECO:0000256" key="6">
    <source>
        <dbReference type="ARBA" id="ARBA00023157"/>
    </source>
</evidence>
<evidence type="ECO:0000313" key="15">
    <source>
        <dbReference type="EnsemblMetazoa" id="CapteP214596"/>
    </source>
</evidence>
<gene>
    <name evidence="14" type="ORF">CAPTEDRAFT_214596</name>
</gene>
<evidence type="ECO:0000256" key="11">
    <source>
        <dbReference type="ARBA" id="ARBA00044561"/>
    </source>
</evidence>
<dbReference type="CDD" id="cd23595">
    <property type="entry name" value="TFP_LU_ECD_Qvr"/>
    <property type="match status" value="1"/>
</dbReference>
<dbReference type="OrthoDB" id="9991292at2759"/>
<evidence type="ECO:0000256" key="8">
    <source>
        <dbReference type="ARBA" id="ARBA00031037"/>
    </source>
</evidence>
<evidence type="ECO:0000256" key="13">
    <source>
        <dbReference type="ARBA" id="ARBA00046769"/>
    </source>
</evidence>
<evidence type="ECO:0000256" key="7">
    <source>
        <dbReference type="ARBA" id="ARBA00023180"/>
    </source>
</evidence>
<keyword evidence="5" id="KW-0090">Biological rhythms</keyword>
<evidence type="ECO:0000256" key="5">
    <source>
        <dbReference type="ARBA" id="ARBA00023108"/>
    </source>
</evidence>
<organism evidence="14">
    <name type="scientific">Capitella teleta</name>
    <name type="common">Polychaete worm</name>
    <dbReference type="NCBI Taxonomy" id="283909"/>
    <lineage>
        <taxon>Eukaryota</taxon>
        <taxon>Metazoa</taxon>
        <taxon>Spiralia</taxon>
        <taxon>Lophotrochozoa</taxon>
        <taxon>Annelida</taxon>
        <taxon>Polychaeta</taxon>
        <taxon>Sedentaria</taxon>
        <taxon>Scolecida</taxon>
        <taxon>Capitellidae</taxon>
        <taxon>Capitella</taxon>
    </lineage>
</organism>
<dbReference type="FunCoup" id="R7VC07">
    <property type="interactions" value="33"/>
</dbReference>
<dbReference type="PANTHER" id="PTHR33562">
    <property type="entry name" value="ATILLA, ISOFORM B-RELATED-RELATED"/>
    <property type="match status" value="1"/>
</dbReference>
<comment type="subcellular location">
    <subcellularLocation>
        <location evidence="1">Cell membrane</location>
        <topology evidence="1">Lipid-anchor</topology>
        <topology evidence="1">GPI-anchor</topology>
        <orientation evidence="1">Extracellular side</orientation>
    </subcellularLocation>
    <subcellularLocation>
        <location evidence="9">Membrane raft</location>
        <topology evidence="9">Lipid-anchor</topology>
        <topology evidence="9">GPI-anchor</topology>
        <orientation evidence="9">Extracellular side</orientation>
    </subcellularLocation>
</comment>
<keyword evidence="6" id="KW-1015">Disulfide bond</keyword>
<dbReference type="EnsemblMetazoa" id="CapteT214596">
    <property type="protein sequence ID" value="CapteP214596"/>
    <property type="gene ID" value="CapteG214596"/>
</dbReference>
<comment type="subunit">
    <text evidence="13">Interacts (via loop 2 of the three-fingered Ly-6 domain) with Sh/shaker; this interaction may stabilize both components of the complex and may be required for targeting or retention of Sh/shaker to neural cell projections. Interacts (via loop 2 of the three-fingered Ly-6 domain) with nAChRalpha3 and potentially other nicotinic acetylcholine receptors; this interaction is required for antagonism of nicotinic acetylcholine receptors.</text>
</comment>
<evidence type="ECO:0000256" key="2">
    <source>
        <dbReference type="ARBA" id="ARBA00010522"/>
    </source>
</evidence>
<reference evidence="14 16" key="2">
    <citation type="journal article" date="2013" name="Nature">
        <title>Insights into bilaterian evolution from three spiralian genomes.</title>
        <authorList>
            <person name="Simakov O."/>
            <person name="Marletaz F."/>
            <person name="Cho S.J."/>
            <person name="Edsinger-Gonzales E."/>
            <person name="Havlak P."/>
            <person name="Hellsten U."/>
            <person name="Kuo D.H."/>
            <person name="Larsson T."/>
            <person name="Lv J."/>
            <person name="Arendt D."/>
            <person name="Savage R."/>
            <person name="Osoegawa K."/>
            <person name="de Jong P."/>
            <person name="Grimwood J."/>
            <person name="Chapman J.A."/>
            <person name="Shapiro H."/>
            <person name="Aerts A."/>
            <person name="Otillar R.P."/>
            <person name="Terry A.Y."/>
            <person name="Boore J.L."/>
            <person name="Grigoriev I.V."/>
            <person name="Lindberg D.R."/>
            <person name="Seaver E.C."/>
            <person name="Weisblat D.A."/>
            <person name="Putnam N.H."/>
            <person name="Rokhsar D.S."/>
        </authorList>
    </citation>
    <scope>NUCLEOTIDE SEQUENCE</scope>
    <source>
        <strain evidence="14 16">I ESC-2004</strain>
    </source>
</reference>
<keyword evidence="16" id="KW-1185">Reference proteome</keyword>
<evidence type="ECO:0000256" key="9">
    <source>
        <dbReference type="ARBA" id="ARBA00044499"/>
    </source>
</evidence>
<dbReference type="EMBL" id="AMQN01017649">
    <property type="status" value="NOT_ANNOTATED_CDS"/>
    <property type="molecule type" value="Genomic_DNA"/>
</dbReference>
<dbReference type="GO" id="GO:0005886">
    <property type="term" value="C:plasma membrane"/>
    <property type="evidence" value="ECO:0007669"/>
    <property type="project" value="UniProtKB-SubCell"/>
</dbReference>
<evidence type="ECO:0000256" key="3">
    <source>
        <dbReference type="ARBA" id="ARBA00022475"/>
    </source>
</evidence>
<dbReference type="InterPro" id="IPR050975">
    <property type="entry name" value="Sleep_regulator"/>
</dbReference>